<dbReference type="InterPro" id="IPR022048">
    <property type="entry name" value="Envelope_fusion-like"/>
</dbReference>
<keyword evidence="1" id="KW-0812">Transmembrane</keyword>
<feature type="transmembrane region" description="Helical" evidence="1">
    <location>
        <begin position="565"/>
        <end position="582"/>
    </location>
</feature>
<proteinExistence type="predicted"/>
<dbReference type="EMBL" id="AF162221">
    <property type="protein sequence ID" value="AAF05141.1"/>
    <property type="molecule type" value="Genomic_DNA"/>
</dbReference>
<sequence length="599" mass="69865">MYYRYYCIKFLQIYNHKCLYILFLGFFLFVPSSHCDELLEVERYNDKGGLYFETQSELRYVVSTWSFLIQIDYMELLHTTIRVKNTTIELLSRMNKDKDLSNCTSYSDEASFIINTTAEDLIERHNELEFMLAHKRVTKPVKNGAKRNIFGGALNFVGRVDKYLFGVMDDKDAELLYKLAIRENSTHYRIKQLTVDTIKITNIIEALKPELIQVSCMAVERKLQHLRDTLQGVARAYTKLTNAINLSLNKQRGSTSILSPLQLIDTLNEVSESDTHSDWLLPPKINNVHTLMATINCHAFLTENDKLFFVVVVPRVDKTSFFLHKSMTIPSCDNMQVCKFIIPHSQYIGVSENKNYVRLDDLSACKTINDYTLCHNSFESNTPNRDTECDAKLLIHGRLKDKDYKKCDVRAARFVPYLFHNVNELNKWLYMTINPLDLHVQCGTRSFTKQISGTGMLTFKDNCKTSVQHTELVSRYIHRDDDTEEDNHKILHFNLSRYQIPSNYIKLNVGVAIQSLNELTPMRLDLTKLRQQLDDDPPDFKIPEHDYRNSDWYNHLSDWWVDVKIFTYMFLVFIIVLAFGYLKSCLSPRDSLPVFKSAY</sequence>
<organism evidence="2 3">
    <name type="scientific">Xestia c-nigrum granulosis virus</name>
    <name type="common">XnGV</name>
    <name type="synonym">Xestia c-nigrum granulovirus</name>
    <dbReference type="NCBI Taxonomy" id="51677"/>
    <lineage>
        <taxon>Viruses</taxon>
        <taxon>Viruses incertae sedis</taxon>
        <taxon>Naldaviricetes</taxon>
        <taxon>Lefavirales</taxon>
        <taxon>Baculoviridae</taxon>
        <taxon>Betabaculovirus</taxon>
        <taxon>Betabaculovirus xecnigri</taxon>
    </lineage>
</organism>
<name>Q9PZ16_GVXN</name>
<reference evidence="2 3" key="1">
    <citation type="journal article" date="1999" name="Virology">
        <title>Sequence analysis of the Xestia c-nigrum granulovirus genome.</title>
        <authorList>
            <person name="Hayakawa T."/>
            <person name="Ko R."/>
            <person name="Okano K."/>
            <person name="Seong S.I."/>
            <person name="Goto C."/>
            <person name="Maeda S."/>
        </authorList>
    </citation>
    <scope>NUCLEOTIDE SEQUENCE [LARGE SCALE GENOMIC DNA]</scope>
</reference>
<keyword evidence="1" id="KW-1133">Transmembrane helix</keyword>
<dbReference type="RefSeq" id="NP_059175.1">
    <property type="nucleotide sequence ID" value="NC_002331.1"/>
</dbReference>
<dbReference type="KEGG" id="vg:1442261"/>
<dbReference type="Pfam" id="PF12259">
    <property type="entry name" value="Baculo_F"/>
    <property type="match status" value="1"/>
</dbReference>
<organismHost>
    <name type="scientific">Xestia</name>
    <dbReference type="NCBI Taxonomy" id="320016"/>
</organismHost>
<dbReference type="Proteomes" id="UP000202921">
    <property type="component" value="Segment"/>
</dbReference>
<gene>
    <name evidence="2" type="primary">ORF27</name>
</gene>
<evidence type="ECO:0000313" key="3">
    <source>
        <dbReference type="Proteomes" id="UP000202921"/>
    </source>
</evidence>
<dbReference type="GeneID" id="1442261"/>
<protein>
    <submittedName>
        <fullName evidence="2">ORF27</fullName>
    </submittedName>
</protein>
<keyword evidence="3" id="KW-1185">Reference proteome</keyword>
<keyword evidence="1" id="KW-0472">Membrane</keyword>
<evidence type="ECO:0000256" key="1">
    <source>
        <dbReference type="SAM" id="Phobius"/>
    </source>
</evidence>
<evidence type="ECO:0000313" key="2">
    <source>
        <dbReference type="EMBL" id="AAF05141.1"/>
    </source>
</evidence>
<accession>Q9PZ16</accession>